<dbReference type="PANTHER" id="PTHR23521:SF3">
    <property type="entry name" value="MFS TRANSPORTER"/>
    <property type="match status" value="1"/>
</dbReference>
<sequence length="405" mass="42090">MGPAPGRWRALALIGLGVIGVMSTWFSATAIAPDLAALWSLGATQSAWLTIAVQLGFVAGAIAASLLNLPDIVPLPRLIAISAALAALANLALLIVPGPGIAIALRFVTGIALAGVYPPAMKLMATWFVKGRGLALGLLLAGLCFGSSLPHLVRAMTFGLDWKLVVIATSAAGFVSALVFAGALREGPHGFARAVFNPRQTFAILRNRPVMLANIGYFGHMWELYAAWAWLLAYGAAARSAGLTSFPFATPEMLAFVAIAMGAPGSLIAGWMSDRIGRCYTTIALMALSAGCAALIGTAFAGPPWLLAAIALLWGMTVLGDSAQFSAAVSELAPPDLAGTALTLQTGVGFALTIPAIQLVPVIAEWMGSWQWAFLLLVPGPLIGIWAMARLRRMPEAAALAQGRR</sequence>
<evidence type="ECO:0000256" key="2">
    <source>
        <dbReference type="ARBA" id="ARBA00022989"/>
    </source>
</evidence>
<evidence type="ECO:0000313" key="6">
    <source>
        <dbReference type="Proteomes" id="UP000283786"/>
    </source>
</evidence>
<keyword evidence="1" id="KW-0812">Transmembrane</keyword>
<dbReference type="Gene3D" id="1.20.1250.20">
    <property type="entry name" value="MFS general substrate transporter like domains"/>
    <property type="match status" value="2"/>
</dbReference>
<dbReference type="InterPro" id="IPR020846">
    <property type="entry name" value="MFS_dom"/>
</dbReference>
<name>A0A418SH82_9RHOB</name>
<evidence type="ECO:0000259" key="4">
    <source>
        <dbReference type="PROSITE" id="PS50850"/>
    </source>
</evidence>
<proteinExistence type="predicted"/>
<evidence type="ECO:0000256" key="3">
    <source>
        <dbReference type="ARBA" id="ARBA00023136"/>
    </source>
</evidence>
<dbReference type="AlphaFoldDB" id="A0A418SH82"/>
<dbReference type="OrthoDB" id="9781976at2"/>
<protein>
    <recommendedName>
        <fullName evidence="4">Major facilitator superfamily (MFS) profile domain-containing protein</fullName>
    </recommendedName>
</protein>
<keyword evidence="2" id="KW-1133">Transmembrane helix</keyword>
<evidence type="ECO:0000313" key="5">
    <source>
        <dbReference type="EMBL" id="QPM90407.1"/>
    </source>
</evidence>
<reference evidence="5 6" key="1">
    <citation type="submission" date="2020-08" db="EMBL/GenBank/DDBJ databases">
        <title>Genome sequence of Rhodobacteraceae bacterium Lw-13e.</title>
        <authorList>
            <person name="Poehlein A."/>
            <person name="Wolter L."/>
            <person name="Daniel R."/>
            <person name="Brinkhoff T."/>
        </authorList>
    </citation>
    <scope>NUCLEOTIDE SEQUENCE [LARGE SCALE GENOMIC DNA]</scope>
    <source>
        <strain evidence="5 6">Lw-13e</strain>
    </source>
</reference>
<dbReference type="InterPro" id="IPR011701">
    <property type="entry name" value="MFS"/>
</dbReference>
<dbReference type="InterPro" id="IPR036259">
    <property type="entry name" value="MFS_trans_sf"/>
</dbReference>
<dbReference type="PANTHER" id="PTHR23521">
    <property type="entry name" value="TRANSPORTER MFS SUPERFAMILY"/>
    <property type="match status" value="1"/>
</dbReference>
<feature type="domain" description="Major facilitator superfamily (MFS) profile" evidence="4">
    <location>
        <begin position="1"/>
        <end position="398"/>
    </location>
</feature>
<dbReference type="EMBL" id="CP060436">
    <property type="protein sequence ID" value="QPM90407.1"/>
    <property type="molecule type" value="Genomic_DNA"/>
</dbReference>
<keyword evidence="3" id="KW-0472">Membrane</keyword>
<keyword evidence="6" id="KW-1185">Reference proteome</keyword>
<dbReference type="Pfam" id="PF07690">
    <property type="entry name" value="MFS_1"/>
    <property type="match status" value="1"/>
</dbReference>
<dbReference type="PROSITE" id="PS50850">
    <property type="entry name" value="MFS"/>
    <property type="match status" value="1"/>
</dbReference>
<accession>A0A418SH82</accession>
<dbReference type="Proteomes" id="UP000283786">
    <property type="component" value="Chromosome"/>
</dbReference>
<dbReference type="KEGG" id="palw:PSAL_016450"/>
<organism evidence="5 6">
    <name type="scientific">Pseudooceanicola algae</name>
    <dbReference type="NCBI Taxonomy" id="1537215"/>
    <lineage>
        <taxon>Bacteria</taxon>
        <taxon>Pseudomonadati</taxon>
        <taxon>Pseudomonadota</taxon>
        <taxon>Alphaproteobacteria</taxon>
        <taxon>Rhodobacterales</taxon>
        <taxon>Paracoccaceae</taxon>
        <taxon>Pseudooceanicola</taxon>
    </lineage>
</organism>
<dbReference type="SUPFAM" id="SSF103473">
    <property type="entry name" value="MFS general substrate transporter"/>
    <property type="match status" value="1"/>
</dbReference>
<dbReference type="GO" id="GO:0005886">
    <property type="term" value="C:plasma membrane"/>
    <property type="evidence" value="ECO:0007669"/>
    <property type="project" value="TreeGrafter"/>
</dbReference>
<dbReference type="GO" id="GO:0022857">
    <property type="term" value="F:transmembrane transporter activity"/>
    <property type="evidence" value="ECO:0007669"/>
    <property type="project" value="InterPro"/>
</dbReference>
<evidence type="ECO:0000256" key="1">
    <source>
        <dbReference type="ARBA" id="ARBA00022692"/>
    </source>
</evidence>
<gene>
    <name evidence="5" type="ORF">PSAL_016450</name>
</gene>